<dbReference type="Proteomes" id="UP001320876">
    <property type="component" value="Unassembled WGS sequence"/>
</dbReference>
<dbReference type="EMBL" id="JAPDDT010000031">
    <property type="protein sequence ID" value="MCW1926625.1"/>
    <property type="molecule type" value="Genomic_DNA"/>
</dbReference>
<organism evidence="2 3">
    <name type="scientific">Luteolibacter arcticus</name>
    <dbReference type="NCBI Taxonomy" id="1581411"/>
    <lineage>
        <taxon>Bacteria</taxon>
        <taxon>Pseudomonadati</taxon>
        <taxon>Verrucomicrobiota</taxon>
        <taxon>Verrucomicrobiia</taxon>
        <taxon>Verrucomicrobiales</taxon>
        <taxon>Verrucomicrobiaceae</taxon>
        <taxon>Luteolibacter</taxon>
    </lineage>
</organism>
<feature type="transmembrane region" description="Helical" evidence="1">
    <location>
        <begin position="23"/>
        <end position="41"/>
    </location>
</feature>
<keyword evidence="1" id="KW-0812">Transmembrane</keyword>
<accession>A0ABT3GT13</accession>
<name>A0ABT3GT13_9BACT</name>
<protein>
    <submittedName>
        <fullName evidence="2">Uncharacterized protein</fullName>
    </submittedName>
</protein>
<comment type="caution">
    <text evidence="2">The sequence shown here is derived from an EMBL/GenBank/DDBJ whole genome shotgun (WGS) entry which is preliminary data.</text>
</comment>
<proteinExistence type="predicted"/>
<gene>
    <name evidence="2" type="ORF">OKA05_28995</name>
</gene>
<evidence type="ECO:0000313" key="2">
    <source>
        <dbReference type="EMBL" id="MCW1926625.1"/>
    </source>
</evidence>
<sequence length="54" mass="6522">MKRTDYGQYLHTSHVRYWRCPDALLLFSCLGLWSAFLAWRWRRIKHLANTTPLA</sequence>
<dbReference type="RefSeq" id="WP_264490733.1">
    <property type="nucleotide sequence ID" value="NZ_JAPDDT010000031.1"/>
</dbReference>
<reference evidence="2 3" key="1">
    <citation type="submission" date="2022-10" db="EMBL/GenBank/DDBJ databases">
        <title>Luteolibacter arcticus strain CCTCC AB 2014275, whole genome shotgun sequencing project.</title>
        <authorList>
            <person name="Zhao G."/>
            <person name="Shen L."/>
        </authorList>
    </citation>
    <scope>NUCLEOTIDE SEQUENCE [LARGE SCALE GENOMIC DNA]</scope>
    <source>
        <strain evidence="2 3">CCTCC AB 2014275</strain>
    </source>
</reference>
<evidence type="ECO:0000313" key="3">
    <source>
        <dbReference type="Proteomes" id="UP001320876"/>
    </source>
</evidence>
<keyword evidence="1" id="KW-0472">Membrane</keyword>
<keyword evidence="3" id="KW-1185">Reference proteome</keyword>
<evidence type="ECO:0000256" key="1">
    <source>
        <dbReference type="SAM" id="Phobius"/>
    </source>
</evidence>
<keyword evidence="1" id="KW-1133">Transmembrane helix</keyword>